<keyword evidence="1" id="KW-0808">Transferase</keyword>
<protein>
    <submittedName>
        <fullName evidence="1">Putative pyridoxal phosphate-dependenttransferase</fullName>
    </submittedName>
</protein>
<sequence length="331" mass="38057">MERYPWLTKKEINYDFLVEELSDSTRTNQFSNFGPANNRLENIARKKLKIDKEYDIIACSSGTGALHAIIHTFQAIKENDLRIANQAFTFPSNAQGPCQGSIFVDFDDEFNFDLTDKNLEHANVIIVTNIFGHLQKLTKMVNYAKSNNKFLVFDNAATPYSFYEGTNSCNIPDASFISLHHTKPIGFGEGGLAIVKKEYSDTLRNVINFGWKNGEFNERGGNYKMSDISAAAILQYWRQFDMDQMMKVYLDNYYDLLYKLKMKIGVIQYQNYGDMDAFLPACLPVLLTETVNISDAIETKKYYKPLVNLRNSSFIFDRIICFPVHERINDI</sequence>
<reference evidence="1" key="1">
    <citation type="submission" date="2016-10" db="EMBL/GenBank/DDBJ databases">
        <authorList>
            <person name="Varghese N."/>
        </authorList>
    </citation>
    <scope>NUCLEOTIDE SEQUENCE</scope>
</reference>
<dbReference type="EMBL" id="KY052794">
    <property type="protein sequence ID" value="ASE99750.1"/>
    <property type="molecule type" value="Genomic_DNA"/>
</dbReference>
<dbReference type="SUPFAM" id="SSF53383">
    <property type="entry name" value="PLP-dependent transferases"/>
    <property type="match status" value="1"/>
</dbReference>
<dbReference type="PANTHER" id="PTHR30244">
    <property type="entry name" value="TRANSAMINASE"/>
    <property type="match status" value="1"/>
</dbReference>
<dbReference type="InterPro" id="IPR000653">
    <property type="entry name" value="DegT/StrS_aminotransferase"/>
</dbReference>
<dbReference type="Pfam" id="PF01041">
    <property type="entry name" value="DegT_DnrJ_EryC1"/>
    <property type="match status" value="1"/>
</dbReference>
<dbReference type="PANTHER" id="PTHR30244:SF34">
    <property type="entry name" value="DTDP-4-AMINO-4,6-DIDEOXYGALACTOSE TRANSAMINASE"/>
    <property type="match status" value="1"/>
</dbReference>
<evidence type="ECO:0000313" key="1">
    <source>
        <dbReference type="EMBL" id="ASE99750.1"/>
    </source>
</evidence>
<dbReference type="GO" id="GO:0008483">
    <property type="term" value="F:transaminase activity"/>
    <property type="evidence" value="ECO:0007669"/>
    <property type="project" value="TreeGrafter"/>
</dbReference>
<proteinExistence type="predicted"/>
<dbReference type="GO" id="GO:0000271">
    <property type="term" value="P:polysaccharide biosynthetic process"/>
    <property type="evidence" value="ECO:0007669"/>
    <property type="project" value="TreeGrafter"/>
</dbReference>
<dbReference type="GO" id="GO:0030170">
    <property type="term" value="F:pyridoxal phosphate binding"/>
    <property type="evidence" value="ECO:0007669"/>
    <property type="project" value="TreeGrafter"/>
</dbReference>
<reference evidence="1" key="2">
    <citation type="journal article" date="2017" name="Nat. Commun.">
        <title>Single-virus genomics reveals hidden cosmopolitan and abundant viruses.</title>
        <authorList>
            <person name="Martinez-Hernandez F."/>
            <person name="Fornas O."/>
            <person name="Lluesma Gomez M."/>
            <person name="Bolduc B."/>
            <person name="de la Cruz Pena M.J."/>
            <person name="Martinez J.M."/>
            <person name="Anton J."/>
            <person name="Gasol J.M."/>
            <person name="Rosselli R."/>
            <person name="Rodriguez-Valera F."/>
            <person name="Sullivan M.B."/>
            <person name="Acinas S.G."/>
            <person name="Martinez-Garcia M."/>
        </authorList>
    </citation>
    <scope>NUCLEOTIDE SEQUENCE</scope>
</reference>
<accession>A0A218MKF2</accession>
<dbReference type="InterPro" id="IPR015424">
    <property type="entry name" value="PyrdxlP-dep_Trfase"/>
</dbReference>
<organism evidence="1">
    <name type="scientific">uncultured virus</name>
    <dbReference type="NCBI Taxonomy" id="340016"/>
    <lineage>
        <taxon>Viruses</taxon>
        <taxon>environmental samples</taxon>
    </lineage>
</organism>
<name>A0A218MKF2_9VIRU</name>
<dbReference type="InterPro" id="IPR015421">
    <property type="entry name" value="PyrdxlP-dep_Trfase_major"/>
</dbReference>
<dbReference type="Gene3D" id="3.40.640.10">
    <property type="entry name" value="Type I PLP-dependent aspartate aminotransferase-like (Major domain)"/>
    <property type="match status" value="1"/>
</dbReference>